<feature type="region of interest" description="Disordered" evidence="1">
    <location>
        <begin position="35"/>
        <end position="69"/>
    </location>
</feature>
<feature type="chain" id="PRO_5046720245" evidence="2">
    <location>
        <begin position="21"/>
        <end position="69"/>
    </location>
</feature>
<keyword evidence="4" id="KW-1185">Reference proteome</keyword>
<feature type="signal peptide" evidence="2">
    <location>
        <begin position="1"/>
        <end position="20"/>
    </location>
</feature>
<evidence type="ECO:0000313" key="4">
    <source>
        <dbReference type="Proteomes" id="UP000826540"/>
    </source>
</evidence>
<gene>
    <name evidence="3" type="ORF">K2F26_16880</name>
</gene>
<organism evidence="3 4">
    <name type="scientific">Sphaerospermopsis torques-reginae ITEP-024</name>
    <dbReference type="NCBI Taxonomy" id="984208"/>
    <lineage>
        <taxon>Bacteria</taxon>
        <taxon>Bacillati</taxon>
        <taxon>Cyanobacteriota</taxon>
        <taxon>Cyanophyceae</taxon>
        <taxon>Nostocales</taxon>
        <taxon>Aphanizomenonaceae</taxon>
        <taxon>Sphaerospermopsis</taxon>
        <taxon>Sphaerospermopsis torques-reginae</taxon>
    </lineage>
</organism>
<evidence type="ECO:0000256" key="2">
    <source>
        <dbReference type="SAM" id="SignalP"/>
    </source>
</evidence>
<reference evidence="3 4" key="1">
    <citation type="journal article" date="2022" name="J. Am. Chem. Soc.">
        <title>Biosynthesis of Guanitoxin Enables Global Environmental Detection in Freshwater Cyanobacteria.</title>
        <authorList>
            <person name="Lima S.T."/>
            <person name="Fallon T.R."/>
            <person name="Cordoza J.L."/>
            <person name="Chekan J.R."/>
            <person name="Delbaje E."/>
            <person name="Hopiavuori A.R."/>
            <person name="Alvarenga D.O."/>
            <person name="Wood S.M."/>
            <person name="Luhavaya H."/>
            <person name="Baumgartner J.T."/>
            <person name="Dorr F.A."/>
            <person name="Etchegaray A."/>
            <person name="Pinto E."/>
            <person name="McKinnie S.M.K."/>
            <person name="Fiore M.F."/>
            <person name="Moore B.S."/>
        </authorList>
    </citation>
    <scope>NUCLEOTIDE SEQUENCE [LARGE SCALE GENOMIC DNA]</scope>
    <source>
        <strain evidence="3 4">ITEP-024</strain>
    </source>
</reference>
<accession>A0ABX8WVU7</accession>
<keyword evidence="2" id="KW-0732">Signal</keyword>
<dbReference type="EMBL" id="CP080598">
    <property type="protein sequence ID" value="QYX30554.1"/>
    <property type="molecule type" value="Genomic_DNA"/>
</dbReference>
<feature type="compositionally biased region" description="Pro residues" evidence="1">
    <location>
        <begin position="53"/>
        <end position="69"/>
    </location>
</feature>
<evidence type="ECO:0000313" key="3">
    <source>
        <dbReference type="EMBL" id="QYX30554.1"/>
    </source>
</evidence>
<proteinExistence type="predicted"/>
<protein>
    <submittedName>
        <fullName evidence="3">Uncharacterized protein</fullName>
    </submittedName>
</protein>
<dbReference type="RefSeq" id="WP_220608723.1">
    <property type="nucleotide sequence ID" value="NZ_CP080598.1"/>
</dbReference>
<name>A0ABX8WVU7_9CYAN</name>
<dbReference type="Proteomes" id="UP000826540">
    <property type="component" value="Chromosome"/>
</dbReference>
<evidence type="ECO:0000256" key="1">
    <source>
        <dbReference type="SAM" id="MobiDB-lite"/>
    </source>
</evidence>
<sequence>MRHLAPVALLAFLGTAAVIAIPKDFQATNTRQTLLAQQTPSPSTPKPDRTPTTPTPTPTPSPTPTPDMQ</sequence>